<accession>A0A2Z5FU75</accession>
<evidence type="ECO:0000313" key="2">
    <source>
        <dbReference type="Proteomes" id="UP000253606"/>
    </source>
</evidence>
<dbReference type="KEGG" id="abas:ACPOL_1009"/>
<organism evidence="1 2">
    <name type="scientific">Acidisarcina polymorpha</name>
    <dbReference type="NCBI Taxonomy" id="2211140"/>
    <lineage>
        <taxon>Bacteria</taxon>
        <taxon>Pseudomonadati</taxon>
        <taxon>Acidobacteriota</taxon>
        <taxon>Terriglobia</taxon>
        <taxon>Terriglobales</taxon>
        <taxon>Acidobacteriaceae</taxon>
        <taxon>Acidisarcina</taxon>
    </lineage>
</organism>
<gene>
    <name evidence="1" type="ORF">ACPOL_1009</name>
</gene>
<dbReference type="EMBL" id="CP030840">
    <property type="protein sequence ID" value="AXC10360.1"/>
    <property type="molecule type" value="Genomic_DNA"/>
</dbReference>
<sequence length="62" mass="6198">MATVSSDEPESSTTISSAQATLSSVLRRLAASLNATIGTEILTGILNGGPIAQLSPNGLAEL</sequence>
<dbReference type="Proteomes" id="UP000253606">
    <property type="component" value="Chromosome"/>
</dbReference>
<dbReference type="AlphaFoldDB" id="A0A2Z5FU75"/>
<evidence type="ECO:0000313" key="1">
    <source>
        <dbReference type="EMBL" id="AXC10360.1"/>
    </source>
</evidence>
<reference evidence="1 2" key="1">
    <citation type="journal article" date="2018" name="Front. Microbiol.">
        <title>Hydrolytic Capabilities as a Key to Environmental Success: Chitinolytic and Cellulolytic Acidobacteria From Acidic Sub-arctic Soils and Boreal Peatlands.</title>
        <authorList>
            <person name="Belova S.E."/>
            <person name="Ravin N.V."/>
            <person name="Pankratov T.A."/>
            <person name="Rakitin A.L."/>
            <person name="Ivanova A.A."/>
            <person name="Beletsky A.V."/>
            <person name="Mardanov A.V."/>
            <person name="Sinninghe Damste J.S."/>
            <person name="Dedysh S.N."/>
        </authorList>
    </citation>
    <scope>NUCLEOTIDE SEQUENCE [LARGE SCALE GENOMIC DNA]</scope>
    <source>
        <strain evidence="1 2">SBC82</strain>
    </source>
</reference>
<keyword evidence="2" id="KW-1185">Reference proteome</keyword>
<proteinExistence type="predicted"/>
<name>A0A2Z5FU75_9BACT</name>
<protein>
    <submittedName>
        <fullName evidence="1">Uncharacterized protein</fullName>
    </submittedName>
</protein>